<dbReference type="PROSITE" id="PS50268">
    <property type="entry name" value="CADHERIN_2"/>
    <property type="match status" value="1"/>
</dbReference>
<evidence type="ECO:0000256" key="9">
    <source>
        <dbReference type="ARBA" id="ARBA00023326"/>
    </source>
</evidence>
<keyword evidence="5" id="KW-0677">Repeat</keyword>
<dbReference type="InterPro" id="IPR050964">
    <property type="entry name" value="Striated_Muscle_Regulatory"/>
</dbReference>
<dbReference type="Gene3D" id="2.60.120.200">
    <property type="match status" value="2"/>
</dbReference>
<evidence type="ECO:0000256" key="8">
    <source>
        <dbReference type="ARBA" id="ARBA00023295"/>
    </source>
</evidence>
<feature type="domain" description="Fibronectin type-III" evidence="11">
    <location>
        <begin position="1129"/>
        <end position="1224"/>
    </location>
</feature>
<feature type="domain" description="Cadherin" evidence="10">
    <location>
        <begin position="1522"/>
        <end position="1619"/>
    </location>
</feature>
<name>A0ABN6X3E2_9MICO</name>
<comment type="subcellular location">
    <subcellularLocation>
        <location evidence="1">Cell projection</location>
    </subcellularLocation>
    <subcellularLocation>
        <location evidence="2">Secreted</location>
    </subcellularLocation>
</comment>
<dbReference type="SMART" id="SM00060">
    <property type="entry name" value="FN3"/>
    <property type="match status" value="13"/>
</dbReference>
<keyword evidence="9" id="KW-0119">Carbohydrate metabolism</keyword>
<dbReference type="InterPro" id="IPR001791">
    <property type="entry name" value="Laminin_G"/>
</dbReference>
<keyword evidence="8" id="KW-0326">Glycosidase</keyword>
<dbReference type="Pfam" id="PF00041">
    <property type="entry name" value="fn3"/>
    <property type="match status" value="1"/>
</dbReference>
<dbReference type="InterPro" id="IPR002126">
    <property type="entry name" value="Cadherin-like_dom"/>
</dbReference>
<evidence type="ECO:0000259" key="11">
    <source>
        <dbReference type="PROSITE" id="PS50853"/>
    </source>
</evidence>
<keyword evidence="9" id="KW-0624">Polysaccharide degradation</keyword>
<reference evidence="13" key="1">
    <citation type="journal article" date="2019" name="Int. J. Syst. Evol. Microbiol.">
        <title>The Global Catalogue of Microorganisms (GCM) 10K type strain sequencing project: providing services to taxonomists for standard genome sequencing and annotation.</title>
        <authorList>
            <consortium name="The Broad Institute Genomics Platform"/>
            <consortium name="The Broad Institute Genome Sequencing Center for Infectious Disease"/>
            <person name="Wu L."/>
            <person name="Ma J."/>
        </authorList>
    </citation>
    <scope>NUCLEOTIDE SEQUENCE [LARGE SCALE GENOMIC DNA]</scope>
    <source>
        <strain evidence="13">NBRC 106310</strain>
    </source>
</reference>
<dbReference type="SMART" id="SM00560">
    <property type="entry name" value="LamGL"/>
    <property type="match status" value="2"/>
</dbReference>
<dbReference type="SUPFAM" id="SSF50998">
    <property type="entry name" value="Quinoprotein alcohol dehydrogenase-like"/>
    <property type="match status" value="1"/>
</dbReference>
<dbReference type="Proteomes" id="UP001321543">
    <property type="component" value="Chromosome"/>
</dbReference>
<evidence type="ECO:0000256" key="1">
    <source>
        <dbReference type="ARBA" id="ARBA00004316"/>
    </source>
</evidence>
<evidence type="ECO:0000256" key="6">
    <source>
        <dbReference type="ARBA" id="ARBA00023157"/>
    </source>
</evidence>
<dbReference type="NCBIfam" id="NF033679">
    <property type="entry name" value="DNRLRE_dom"/>
    <property type="match status" value="3"/>
</dbReference>
<feature type="domain" description="Fibronectin type-III" evidence="11">
    <location>
        <begin position="1616"/>
        <end position="1711"/>
    </location>
</feature>
<dbReference type="SUPFAM" id="SSF49899">
    <property type="entry name" value="Concanavalin A-like lectins/glucanases"/>
    <property type="match status" value="2"/>
</dbReference>
<evidence type="ECO:0000313" key="12">
    <source>
        <dbReference type="EMBL" id="BDZ39244.1"/>
    </source>
</evidence>
<dbReference type="PANTHER" id="PTHR13817">
    <property type="entry name" value="TITIN"/>
    <property type="match status" value="1"/>
</dbReference>
<dbReference type="PROSITE" id="PS50853">
    <property type="entry name" value="FN3"/>
    <property type="match status" value="7"/>
</dbReference>
<accession>A0ABN6X3E2</accession>
<feature type="domain" description="Fibronectin type-III" evidence="11">
    <location>
        <begin position="1226"/>
        <end position="1322"/>
    </location>
</feature>
<evidence type="ECO:0000313" key="13">
    <source>
        <dbReference type="Proteomes" id="UP001321543"/>
    </source>
</evidence>
<dbReference type="Gene3D" id="2.60.40.10">
    <property type="entry name" value="Immunoglobulins"/>
    <property type="match status" value="13"/>
</dbReference>
<dbReference type="CDD" id="cd00063">
    <property type="entry name" value="FN3"/>
    <property type="match status" value="2"/>
</dbReference>
<dbReference type="PANTHER" id="PTHR13817:SF73">
    <property type="entry name" value="FIBRONECTIN TYPE-III DOMAIN-CONTAINING PROTEIN"/>
    <property type="match status" value="1"/>
</dbReference>
<gene>
    <name evidence="12" type="ORF">GCM10025863_18580</name>
</gene>
<evidence type="ECO:0000256" key="5">
    <source>
        <dbReference type="ARBA" id="ARBA00022737"/>
    </source>
</evidence>
<dbReference type="CDD" id="cd00110">
    <property type="entry name" value="LamG"/>
    <property type="match status" value="2"/>
</dbReference>
<feature type="domain" description="Fibronectin type-III" evidence="11">
    <location>
        <begin position="457"/>
        <end position="558"/>
    </location>
</feature>
<evidence type="ECO:0000256" key="2">
    <source>
        <dbReference type="ARBA" id="ARBA00004613"/>
    </source>
</evidence>
<feature type="domain" description="Fibronectin type-III" evidence="11">
    <location>
        <begin position="1032"/>
        <end position="1127"/>
    </location>
</feature>
<keyword evidence="6" id="KW-1015">Disulfide bond</keyword>
<feature type="domain" description="Fibronectin type-III" evidence="11">
    <location>
        <begin position="1324"/>
        <end position="1419"/>
    </location>
</feature>
<keyword evidence="3" id="KW-0964">Secreted</keyword>
<evidence type="ECO:0000256" key="7">
    <source>
        <dbReference type="ARBA" id="ARBA00023273"/>
    </source>
</evidence>
<feature type="domain" description="Fibronectin type-III" evidence="11">
    <location>
        <begin position="2181"/>
        <end position="2279"/>
    </location>
</feature>
<organism evidence="12 13">
    <name type="scientific">Microbacterium suwonense</name>
    <dbReference type="NCBI Taxonomy" id="683047"/>
    <lineage>
        <taxon>Bacteria</taxon>
        <taxon>Bacillati</taxon>
        <taxon>Actinomycetota</taxon>
        <taxon>Actinomycetes</taxon>
        <taxon>Micrococcales</taxon>
        <taxon>Microbacteriaceae</taxon>
        <taxon>Microbacterium</taxon>
    </lineage>
</organism>
<dbReference type="SMART" id="SM00282">
    <property type="entry name" value="LamG"/>
    <property type="match status" value="2"/>
</dbReference>
<keyword evidence="7" id="KW-0966">Cell projection</keyword>
<dbReference type="Pfam" id="PF24517">
    <property type="entry name" value="CBM96"/>
    <property type="match status" value="3"/>
</dbReference>
<dbReference type="Pfam" id="PF13385">
    <property type="entry name" value="Laminin_G_3"/>
    <property type="match status" value="2"/>
</dbReference>
<keyword evidence="8" id="KW-0378">Hydrolase</keyword>
<dbReference type="InterPro" id="IPR013320">
    <property type="entry name" value="ConA-like_dom_sf"/>
</dbReference>
<dbReference type="EMBL" id="AP027728">
    <property type="protein sequence ID" value="BDZ39244.1"/>
    <property type="molecule type" value="Genomic_DNA"/>
</dbReference>
<dbReference type="InterPro" id="IPR003961">
    <property type="entry name" value="FN3_dom"/>
</dbReference>
<keyword evidence="13" id="KW-1185">Reference proteome</keyword>
<dbReference type="InterPro" id="IPR011047">
    <property type="entry name" value="Quinoprotein_ADH-like_sf"/>
</dbReference>
<evidence type="ECO:0000259" key="10">
    <source>
        <dbReference type="PROSITE" id="PS50268"/>
    </source>
</evidence>
<dbReference type="InterPro" id="IPR055372">
    <property type="entry name" value="CBM96"/>
</dbReference>
<protein>
    <submittedName>
        <fullName evidence="12">Uncharacterized protein</fullName>
    </submittedName>
</protein>
<dbReference type="InterPro" id="IPR013783">
    <property type="entry name" value="Ig-like_fold"/>
</dbReference>
<dbReference type="SUPFAM" id="SSF49265">
    <property type="entry name" value="Fibronectin type III"/>
    <property type="match status" value="9"/>
</dbReference>
<evidence type="ECO:0000256" key="3">
    <source>
        <dbReference type="ARBA" id="ARBA00022525"/>
    </source>
</evidence>
<evidence type="ECO:0000256" key="4">
    <source>
        <dbReference type="ARBA" id="ARBA00022729"/>
    </source>
</evidence>
<dbReference type="InterPro" id="IPR006558">
    <property type="entry name" value="LamG-like"/>
</dbReference>
<sequence length="2723" mass="277792">MGEHLSAATRTTLGIAVKGDLAFWGIVRARILTSALAVAAVVSALLVVQAPPPAAALSPGIDFSADDLPTWQTNGTVWGIDAAQGKVVAGGTFSQVRPPTGQPGTPRSQNALIILDGETGAPDQCQFSMSLSGGTPTVRAVQASPDGSVVYIGGNFSNVGGVNVARIAALNIVDCTVLPFRAPLPSSTVTALAIHGDTLYAGGLFNTVGSAQRRAFAAFNATTGALLDWRADAVRTRTNLPPEVAQARAVQVSPDGTKVVVGGDLFEINGVYSHSIAMVTAATGPNGAGGDVLRTYPSGFFPDTSVTKTIVDGGDGRFYIGNEGTGGGVFDGKAAFSWDTGDQIWRDTCLGAVQDLLVRNGTIYSASHHHDCAGINAFPDGIRRYFNAQNADTMEFLGWLPLGNDGIGEGIGPRGLTVVTGKTTGKDYLWSGGEFTRINGHDQQGLTRFGPDDVGAPPIPIVSAEATSDGTIQVHFRTVVDSDDDTLTYSVYRSGTSGPIWQGTARSLWWERPQVTFVDSNVTPGTNYTYRVTASDGTNTSGQSAPSSAVAIAATADYGSAVRALHPNSAWTGAAVGSWVVDSASDTSRPDGFNGLLMDGAAQTTADSAVPNNTTAFSFDGSNDYIRSDQLRPGPTNYTVSAWIKTTTNRGGKIIGFGNGQPNTGTNASRLSGSYDRHLYMANNGRVLFGVYTGSTVTITSPTALNDGQWHYVVGTQGPSGMRLYVDGVSVASNGVTAAQDYWGVWRVGGDQLNSWPSRPSSNFFSGLIDEIAVYPTALGSFDVARLYQASGRSLGTNTAPTDQYGAAVFNADPDLYWRFDDTSGPAVDSSLFAMRPGTYSNGTERGVTGVLPGNTAVTTSGTSNGTVATSQSMSPSAVFTAEAWFKTTTNAGGKIFGFENTRTGNGTSYDKHLYMADDGRLVWSSYIGHAEVITSADAYNDGVWHHVAAVIDSTGRALFVDGEQVAQNDVTGAESGDGYWRVGGGNLSSWPDRPSSDYFAGTIDEFAVYSQSLPAATVAAHYALGIANAAAPGVPAQVEAAPAGHGVQLSWSTAESGFGVQEYRVYRSSEPDFAVSEETLVGTTQETAFTDASVTPGETYYRVVAVGPGEKAGEPSDAIGVNVPDTTAPSVPDGLVAVVDGSAVGLTWTASTDDVGVTSYEVHRGDSADFTPSAATMIASVNDASFTDVDRPASTVYYRIVAVDVAGNMSDPSQSVEAVVPDVTAPTTPSDVSAVTGGDPEITVTWTASDDDLGVTGYDVYRGIAADFTVDETAKIARVTTTSYTDSDVTPGTWYYRIVAVDEAGNGSPASEVASATVADVTAPTVPTDLAGTTSGNDVSLSWTAASDDVAVEHYEIHRGASADFEASAATRIGESTSTSYTDADQPAGEVFYRVVAVDPTGNASAASDAAQVTVPDVTAPSTPTVMAVLDDGAASLSWSDSTDDVGVTGYQVHRAQTADFTVSAATKIADVTGTTYVDDTVTAGAWFYRVVAVDAAGNTSPASDQAQVVVPDTTAPSAPADLAASAAGQNVQLSWSPSSDDVAVTGYEVHRSATAGFTPSEATLIGTSSEAGYADMEVEPGEWHYLVVALDAAGNASGASNEASVEVLDIDDTAPSTPNGLVAAVDGSDVSLTWSVSTDDVGVTGYQVHRGSTADFTPTASSLLATVTDPAYVDSGRTAGTWYYRVAAIDAAGNVSAPSDSAEAVVADASGPTAPTDVAADLNGSIATVTWTESTDDVGVAGYRLYRGAVADFEVSAELLVTEVTGLSAQESALPAGTWFYKVVAFDGAGNTSLPSDAAQVSVADTSAPTQVTGVVAQPGQSGVTVGWQPADDDVAVTGYRVHRGSAADFTVSSANRVAEVADAPYVDAAPSGIWFYKVVAVDAAGNAGPASDAAQAIVADVSAPSAPSGVSASVSGADVGLSWTASTDDVGVVGYQVHRGSSAGFAVSTSSKVADVTGTSFTDADRPVGTWFYRVVAVDAAGNASGASAEVSAAVTGSGEPVTVNVPVVEDAMVYGIIPTTNFGSDSQLSSRGGTASPIQSFLSVELPTAPAGTALTGAELRVRTSTDPTATSTDMHQIHLVSGAWSESGVTWNNRPTSEGALLGALGAAPATNTPYTASLSATGLSGVLGTTQTLRISSTGADNLRLWSSEAPNTTYRPVLVLTFTPGSGPVADVTAPSVPSNASASAVGASVVVSWTASTDDVGVVGYQVHRGSSAGFAVSTSSKVADVTGTSFTDADRPVGTWFYRVVAVDAAGNASGASAEVSAAVTGSGEPVTVNVPVVEDAMVFGVLPSTNFGSDTQLSSRGGSSPIESFLSFDLPSAPAGTALTGAELRVRTSTDPTATSTDLHVVHLISDAWSESSVTWANRPTSAGSMLGALGATPATNTAYSASLSPNVLAGALGTHQTLRFSSSGADSLRLWSSEAANASYRPVLVLTFTPGTVPVEDQSAPSVPTGVSASVSGADVGLSWTASTDDVGVVGYQVHRGAAAGFAVSASSKIADAASTAFTDADRPAGTWYYRVVAVDAAGNASGASAEVSATVAGSVEPMTVTVPVAADAMVYGIIPGTNFGTDTQLSSRGGGNASPIESFLLVDLPSAPAGTVLSGAELRVRTSTDPTASSADSHAINLVSGSWSEASVTWNNRPTSEGALLGSLGAAPSTNTAYTASLSATGLSVVLGTTQTLRISSAGLDNIRLWSSEAPNATYRPVLVLTFTPAP</sequence>
<dbReference type="InterPro" id="IPR036116">
    <property type="entry name" value="FN3_sf"/>
</dbReference>
<proteinExistence type="predicted"/>
<keyword evidence="4" id="KW-0732">Signal</keyword>